<evidence type="ECO:0000313" key="2">
    <source>
        <dbReference type="Proteomes" id="UP000672032"/>
    </source>
</evidence>
<keyword evidence="2" id="KW-1185">Reference proteome</keyword>
<protein>
    <submittedName>
        <fullName evidence="1">Uncharacterized protein</fullName>
    </submittedName>
</protein>
<dbReference type="EMBL" id="CP063408">
    <property type="protein sequence ID" value="QSZ33537.1"/>
    <property type="molecule type" value="Genomic_DNA"/>
</dbReference>
<name>A0A8A3PEA6_9HELO</name>
<reference evidence="1" key="1">
    <citation type="submission" date="2020-10" db="EMBL/GenBank/DDBJ databases">
        <title>Genome Sequence of Monilinia vaccinii-corymbosi Sheds Light on Mummy Berry Disease Infection of Blueberry and Mating Type.</title>
        <authorList>
            <person name="Yow A.G."/>
            <person name="Zhang Y."/>
            <person name="Bansal K."/>
            <person name="Eacker S.M."/>
            <person name="Sullivan S."/>
            <person name="Liachko I."/>
            <person name="Cubeta M.A."/>
            <person name="Rollins J.A."/>
            <person name="Ashrafi H."/>
        </authorList>
    </citation>
    <scope>NUCLEOTIDE SEQUENCE</scope>
    <source>
        <strain evidence="1">RL-1</strain>
    </source>
</reference>
<evidence type="ECO:0000313" key="1">
    <source>
        <dbReference type="EMBL" id="QSZ33537.1"/>
    </source>
</evidence>
<proteinExistence type="predicted"/>
<dbReference type="Proteomes" id="UP000672032">
    <property type="component" value="Chromosome 4"/>
</dbReference>
<accession>A0A8A3PEA6</accession>
<dbReference type="OrthoDB" id="2269373at2759"/>
<organism evidence="1 2">
    <name type="scientific">Monilinia vaccinii-corymbosi</name>
    <dbReference type="NCBI Taxonomy" id="61207"/>
    <lineage>
        <taxon>Eukaryota</taxon>
        <taxon>Fungi</taxon>
        <taxon>Dikarya</taxon>
        <taxon>Ascomycota</taxon>
        <taxon>Pezizomycotina</taxon>
        <taxon>Leotiomycetes</taxon>
        <taxon>Helotiales</taxon>
        <taxon>Sclerotiniaceae</taxon>
        <taxon>Monilinia</taxon>
    </lineage>
</organism>
<gene>
    <name evidence="1" type="ORF">DSL72_005105</name>
</gene>
<dbReference type="AlphaFoldDB" id="A0A8A3PEA6"/>
<sequence length="205" mass="22679">MLRSGQPAPLYENLDNTIEYSQMASGRNTGASPEKQLLLKSLEARGTDSWANGGGAFGTEDCGECWAEEYEVGGGCEGEEYGKDWDLEDFSTVVQMGFYAMGDEYGYPGIGSGAGTSNDMWGFGAVDGTGQRDNECRLSRYMEIDLSFTTRIINPRSTQELFHTTYILYLSNNRSQSPQDRPIRVLVLEAEDDHSDDPKYALPQT</sequence>